<reference evidence="2" key="3">
    <citation type="submission" date="2015-06" db="UniProtKB">
        <authorList>
            <consortium name="EnsemblMetazoa"/>
        </authorList>
    </citation>
    <scope>IDENTIFICATION</scope>
</reference>
<dbReference type="AlphaFoldDB" id="R7VLD4"/>
<name>R7VLD4_CAPTE</name>
<protein>
    <submittedName>
        <fullName evidence="1 2">Uncharacterized protein</fullName>
    </submittedName>
</protein>
<organism evidence="1">
    <name type="scientific">Capitella teleta</name>
    <name type="common">Polychaete worm</name>
    <dbReference type="NCBI Taxonomy" id="283909"/>
    <lineage>
        <taxon>Eukaryota</taxon>
        <taxon>Metazoa</taxon>
        <taxon>Spiralia</taxon>
        <taxon>Lophotrochozoa</taxon>
        <taxon>Annelida</taxon>
        <taxon>Polychaeta</taxon>
        <taxon>Sedentaria</taxon>
        <taxon>Scolecida</taxon>
        <taxon>Capitellidae</taxon>
        <taxon>Capitella</taxon>
    </lineage>
</organism>
<evidence type="ECO:0000313" key="2">
    <source>
        <dbReference type="EnsemblMetazoa" id="CapteP218680"/>
    </source>
</evidence>
<dbReference type="OrthoDB" id="418748at2759"/>
<gene>
    <name evidence="1" type="ORF">CAPTEDRAFT_218680</name>
</gene>
<reference evidence="1 3" key="2">
    <citation type="journal article" date="2013" name="Nature">
        <title>Insights into bilaterian evolution from three spiralian genomes.</title>
        <authorList>
            <person name="Simakov O."/>
            <person name="Marletaz F."/>
            <person name="Cho S.J."/>
            <person name="Edsinger-Gonzales E."/>
            <person name="Havlak P."/>
            <person name="Hellsten U."/>
            <person name="Kuo D.H."/>
            <person name="Larsson T."/>
            <person name="Lv J."/>
            <person name="Arendt D."/>
            <person name="Savage R."/>
            <person name="Osoegawa K."/>
            <person name="de Jong P."/>
            <person name="Grimwood J."/>
            <person name="Chapman J.A."/>
            <person name="Shapiro H."/>
            <person name="Aerts A."/>
            <person name="Otillar R.P."/>
            <person name="Terry A.Y."/>
            <person name="Boore J.L."/>
            <person name="Grigoriev I.V."/>
            <person name="Lindberg D.R."/>
            <person name="Seaver E.C."/>
            <person name="Weisblat D.A."/>
            <person name="Putnam N.H."/>
            <person name="Rokhsar D.S."/>
        </authorList>
    </citation>
    <scope>NUCLEOTIDE SEQUENCE</scope>
    <source>
        <strain evidence="1 3">I ESC-2004</strain>
    </source>
</reference>
<dbReference type="EnsemblMetazoa" id="CapteT218680">
    <property type="protein sequence ID" value="CapteP218680"/>
    <property type="gene ID" value="CapteG218680"/>
</dbReference>
<reference evidence="3" key="1">
    <citation type="submission" date="2012-12" db="EMBL/GenBank/DDBJ databases">
        <authorList>
            <person name="Hellsten U."/>
            <person name="Grimwood J."/>
            <person name="Chapman J.A."/>
            <person name="Shapiro H."/>
            <person name="Aerts A."/>
            <person name="Otillar R.P."/>
            <person name="Terry A.Y."/>
            <person name="Boore J.L."/>
            <person name="Simakov O."/>
            <person name="Marletaz F."/>
            <person name="Cho S.-J."/>
            <person name="Edsinger-Gonzales E."/>
            <person name="Havlak P."/>
            <person name="Kuo D.-H."/>
            <person name="Larsson T."/>
            <person name="Lv J."/>
            <person name="Arendt D."/>
            <person name="Savage R."/>
            <person name="Osoegawa K."/>
            <person name="de Jong P."/>
            <person name="Lindberg D.R."/>
            <person name="Seaver E.C."/>
            <person name="Weisblat D.A."/>
            <person name="Putnam N.H."/>
            <person name="Grigoriev I.V."/>
            <person name="Rokhsar D.S."/>
        </authorList>
    </citation>
    <scope>NUCLEOTIDE SEQUENCE</scope>
    <source>
        <strain evidence="3">I ESC-2004</strain>
    </source>
</reference>
<accession>R7VLD4</accession>
<keyword evidence="3" id="KW-1185">Reference proteome</keyword>
<dbReference type="HOGENOM" id="CLU_1455734_0_0_1"/>
<sequence>MASMMKHQLKACRKHVNKFVAFVQKNSNMPFTFKYKGEQAVHGCNEDAARRSDNDPQLCLPDRIWHPAAQEHNTETTGSSFFRKFRQKSAGDEPLAQALNLIQREGMEKCLTDAAETVEDPELASLENIRRQGRQKAADGATRYQTYLQMNPGLSPLNIRKHGGVCSRQQNSCSHQIPSILSSSDA</sequence>
<evidence type="ECO:0000313" key="3">
    <source>
        <dbReference type="Proteomes" id="UP000014760"/>
    </source>
</evidence>
<proteinExistence type="predicted"/>
<dbReference type="EMBL" id="AMQN01003865">
    <property type="status" value="NOT_ANNOTATED_CDS"/>
    <property type="molecule type" value="Genomic_DNA"/>
</dbReference>
<dbReference type="Proteomes" id="UP000014760">
    <property type="component" value="Unassembled WGS sequence"/>
</dbReference>
<evidence type="ECO:0000313" key="1">
    <source>
        <dbReference type="EMBL" id="ELU18156.1"/>
    </source>
</evidence>
<dbReference type="EMBL" id="KB292092">
    <property type="protein sequence ID" value="ELU18156.1"/>
    <property type="molecule type" value="Genomic_DNA"/>
</dbReference>